<protein>
    <submittedName>
        <fullName evidence="1">Uncharacterized protein</fullName>
    </submittedName>
</protein>
<dbReference type="Proteomes" id="UP000075714">
    <property type="component" value="Unassembled WGS sequence"/>
</dbReference>
<sequence length="127" mass="12818">MCRLPPPALLAAAAGVGGEGVARTWEEAEAEEAAYAAFAGGTSSAMPLSARACCWMPGTLQHCIFDGPTPRVHVLLGPDRLPYTLPYEYVVPVSDAAEGSGSAPAQADGGGLGGGSTNTCMDIVPVL</sequence>
<dbReference type="OrthoDB" id="545720at2759"/>
<evidence type="ECO:0000313" key="1">
    <source>
        <dbReference type="EMBL" id="KXZ54356.1"/>
    </source>
</evidence>
<dbReference type="EMBL" id="LSYV01000006">
    <property type="protein sequence ID" value="KXZ54356.1"/>
    <property type="molecule type" value="Genomic_DNA"/>
</dbReference>
<dbReference type="AlphaFoldDB" id="A0A150GWT2"/>
<reference evidence="2" key="1">
    <citation type="journal article" date="2016" name="Nat. Commun.">
        <title>The Gonium pectorale genome demonstrates co-option of cell cycle regulation during the evolution of multicellularity.</title>
        <authorList>
            <person name="Hanschen E.R."/>
            <person name="Marriage T.N."/>
            <person name="Ferris P.J."/>
            <person name="Hamaji T."/>
            <person name="Toyoda A."/>
            <person name="Fujiyama A."/>
            <person name="Neme R."/>
            <person name="Noguchi H."/>
            <person name="Minakuchi Y."/>
            <person name="Suzuki M."/>
            <person name="Kawai-Toyooka H."/>
            <person name="Smith D.R."/>
            <person name="Sparks H."/>
            <person name="Anderson J."/>
            <person name="Bakaric R."/>
            <person name="Luria V."/>
            <person name="Karger A."/>
            <person name="Kirschner M.W."/>
            <person name="Durand P.M."/>
            <person name="Michod R.E."/>
            <person name="Nozaki H."/>
            <person name="Olson B.J."/>
        </authorList>
    </citation>
    <scope>NUCLEOTIDE SEQUENCE [LARGE SCALE GENOMIC DNA]</scope>
    <source>
        <strain evidence="2">NIES-2863</strain>
    </source>
</reference>
<name>A0A150GWT2_GONPE</name>
<evidence type="ECO:0000313" key="2">
    <source>
        <dbReference type="Proteomes" id="UP000075714"/>
    </source>
</evidence>
<organism evidence="1 2">
    <name type="scientific">Gonium pectorale</name>
    <name type="common">Green alga</name>
    <dbReference type="NCBI Taxonomy" id="33097"/>
    <lineage>
        <taxon>Eukaryota</taxon>
        <taxon>Viridiplantae</taxon>
        <taxon>Chlorophyta</taxon>
        <taxon>core chlorophytes</taxon>
        <taxon>Chlorophyceae</taxon>
        <taxon>CS clade</taxon>
        <taxon>Chlamydomonadales</taxon>
        <taxon>Volvocaceae</taxon>
        <taxon>Gonium</taxon>
    </lineage>
</organism>
<proteinExistence type="predicted"/>
<accession>A0A150GWT2</accession>
<comment type="caution">
    <text evidence="1">The sequence shown here is derived from an EMBL/GenBank/DDBJ whole genome shotgun (WGS) entry which is preliminary data.</text>
</comment>
<gene>
    <name evidence="1" type="ORF">GPECTOR_5g437</name>
</gene>
<keyword evidence="2" id="KW-1185">Reference proteome</keyword>